<protein>
    <recommendedName>
        <fullName evidence="1">BTB domain-containing protein</fullName>
    </recommendedName>
</protein>
<accession>A0AAN8JVY5</accession>
<feature type="domain" description="BTB" evidence="1">
    <location>
        <begin position="57"/>
        <end position="119"/>
    </location>
</feature>
<dbReference type="PROSITE" id="PS50097">
    <property type="entry name" value="BTB"/>
    <property type="match status" value="1"/>
</dbReference>
<evidence type="ECO:0000259" key="1">
    <source>
        <dbReference type="PROSITE" id="PS50097"/>
    </source>
</evidence>
<dbReference type="InterPro" id="IPR011333">
    <property type="entry name" value="SKP1/BTB/POZ_sf"/>
</dbReference>
<keyword evidence="3" id="KW-1185">Reference proteome</keyword>
<reference evidence="2 3" key="1">
    <citation type="submission" date="2024-01" db="EMBL/GenBank/DDBJ databases">
        <title>The genome of the rayed Mediterranean limpet Patella caerulea (Linnaeus, 1758).</title>
        <authorList>
            <person name="Anh-Thu Weber A."/>
            <person name="Halstead-Nussloch G."/>
        </authorList>
    </citation>
    <scope>NUCLEOTIDE SEQUENCE [LARGE SCALE GENOMIC DNA]</scope>
    <source>
        <strain evidence="2">AATW-2023a</strain>
        <tissue evidence="2">Whole specimen</tissue>
    </source>
</reference>
<dbReference type="PANTHER" id="PTHR24413">
    <property type="entry name" value="SPECKLE-TYPE POZ PROTEIN"/>
    <property type="match status" value="1"/>
</dbReference>
<dbReference type="EMBL" id="JAZGQO010000007">
    <property type="protein sequence ID" value="KAK6183667.1"/>
    <property type="molecule type" value="Genomic_DNA"/>
</dbReference>
<comment type="caution">
    <text evidence="2">The sequence shown here is derived from an EMBL/GenBank/DDBJ whole genome shotgun (WGS) entry which is preliminary data.</text>
</comment>
<dbReference type="SMART" id="SM00225">
    <property type="entry name" value="BTB"/>
    <property type="match status" value="1"/>
</dbReference>
<organism evidence="2 3">
    <name type="scientific">Patella caerulea</name>
    <name type="common">Rayed Mediterranean limpet</name>
    <dbReference type="NCBI Taxonomy" id="87958"/>
    <lineage>
        <taxon>Eukaryota</taxon>
        <taxon>Metazoa</taxon>
        <taxon>Spiralia</taxon>
        <taxon>Lophotrochozoa</taxon>
        <taxon>Mollusca</taxon>
        <taxon>Gastropoda</taxon>
        <taxon>Patellogastropoda</taxon>
        <taxon>Patelloidea</taxon>
        <taxon>Patellidae</taxon>
        <taxon>Patella</taxon>
    </lineage>
</organism>
<dbReference type="Gene3D" id="3.30.710.10">
    <property type="entry name" value="Potassium Channel Kv1.1, Chain A"/>
    <property type="match status" value="1"/>
</dbReference>
<dbReference type="SUPFAM" id="SSF54695">
    <property type="entry name" value="POZ domain"/>
    <property type="match status" value="1"/>
</dbReference>
<gene>
    <name evidence="2" type="ORF">SNE40_011100</name>
</gene>
<sequence>MELSKLREEFMALQEHLLAVEMKYQAELQSANEKQQNEYLKKLMGIIADLFNTHHYSDIRILMEGDQVFSGHKLVLLSRSDEWGCDLSSTEELDLSDIKYEVVLTMLKWVYTNDLDINDMGHEFIVELLVIANQFRLDPLAEKCSDALNSMPITAELIKTEVIDDIPDMKPSEVEIMVIFNSRTRT</sequence>
<dbReference type="Proteomes" id="UP001347796">
    <property type="component" value="Unassembled WGS sequence"/>
</dbReference>
<evidence type="ECO:0000313" key="3">
    <source>
        <dbReference type="Proteomes" id="UP001347796"/>
    </source>
</evidence>
<proteinExistence type="predicted"/>
<evidence type="ECO:0000313" key="2">
    <source>
        <dbReference type="EMBL" id="KAK6183667.1"/>
    </source>
</evidence>
<dbReference type="AlphaFoldDB" id="A0AAN8JVY5"/>
<name>A0AAN8JVY5_PATCE</name>
<dbReference type="Pfam" id="PF00651">
    <property type="entry name" value="BTB"/>
    <property type="match status" value="1"/>
</dbReference>
<dbReference type="InterPro" id="IPR000210">
    <property type="entry name" value="BTB/POZ_dom"/>
</dbReference>